<feature type="compositionally biased region" description="Basic and acidic residues" evidence="2">
    <location>
        <begin position="187"/>
        <end position="197"/>
    </location>
</feature>
<keyword evidence="3" id="KW-0732">Signal</keyword>
<feature type="compositionally biased region" description="Low complexity" evidence="2">
    <location>
        <begin position="1176"/>
        <end position="1187"/>
    </location>
</feature>
<reference evidence="4 5" key="1">
    <citation type="submission" date="2023-03" db="EMBL/GenBank/DDBJ databases">
        <title>Genome insight into feeding habits of ladybird beetles.</title>
        <authorList>
            <person name="Li H.-S."/>
            <person name="Huang Y.-H."/>
            <person name="Pang H."/>
        </authorList>
    </citation>
    <scope>NUCLEOTIDE SEQUENCE [LARGE SCALE GENOMIC DNA]</scope>
    <source>
        <strain evidence="4">SYSU_2023b</strain>
        <tissue evidence="4">Whole body</tissue>
    </source>
</reference>
<feature type="chain" id="PRO_5044002259" evidence="3">
    <location>
        <begin position="20"/>
        <end position="1512"/>
    </location>
</feature>
<feature type="region of interest" description="Disordered" evidence="2">
    <location>
        <begin position="1405"/>
        <end position="1490"/>
    </location>
</feature>
<feature type="compositionally biased region" description="Basic residues" evidence="2">
    <location>
        <begin position="1355"/>
        <end position="1368"/>
    </location>
</feature>
<evidence type="ECO:0000313" key="5">
    <source>
        <dbReference type="Proteomes" id="UP001431783"/>
    </source>
</evidence>
<feature type="region of interest" description="Disordered" evidence="2">
    <location>
        <begin position="102"/>
        <end position="122"/>
    </location>
</feature>
<comment type="caution">
    <text evidence="4">The sequence shown here is derived from an EMBL/GenBank/DDBJ whole genome shotgun (WGS) entry which is preliminary data.</text>
</comment>
<evidence type="ECO:0000256" key="2">
    <source>
        <dbReference type="SAM" id="MobiDB-lite"/>
    </source>
</evidence>
<feature type="compositionally biased region" description="Low complexity" evidence="2">
    <location>
        <begin position="1290"/>
        <end position="1315"/>
    </location>
</feature>
<feature type="compositionally biased region" description="Polar residues" evidence="2">
    <location>
        <begin position="1188"/>
        <end position="1202"/>
    </location>
</feature>
<evidence type="ECO:0000256" key="3">
    <source>
        <dbReference type="SAM" id="SignalP"/>
    </source>
</evidence>
<feature type="compositionally biased region" description="Basic and acidic residues" evidence="2">
    <location>
        <begin position="222"/>
        <end position="239"/>
    </location>
</feature>
<evidence type="ECO:0000256" key="1">
    <source>
        <dbReference type="SAM" id="Coils"/>
    </source>
</evidence>
<name>A0AAW1UBF2_9CUCU</name>
<gene>
    <name evidence="4" type="ORF">WA026_010205</name>
</gene>
<sequence>MYFMFWIFTSTLLYSASLAVELPERPHSIFDEFLHKFNVKGGETSKHTDNDRIPRLENLFRPPNPSHSSMPEWPSKYHGFKEYNEHSPFHQDTLPPTILKERTQKPASASPPTKEFDNPKYEHSDVMNKGVPERPHSIFDEFLHKFNVKSGETPKHTDDRIPRLENFFMPSNPSHSRVPELPSKYHGFKEYNDHSPSHPDTLPPTILKERTQKPASSSPPTREFDNPKNEHSDVMNKGDEISREARENLKDLEHFKNILDEYQKQLFSRNEMSQKLSPHNLSPPSWQIGVNNEDRKHFENFLNGFAPKNHPTRNNFAERSKSSLVPTSTQLPNSLLNELETKLPVPGYGDLKHKPSHVNKIHEPSQSKDEFQRIKDFLSEPVGKFEFPNHRRNINDEKNPTAVELDFSKTNKTDMDRKVLKTLLRELPIRPDFQKVYKLKLLVKPPNDSNTAFVRDFVMILRNITTNLIPDAITAAKLTAFKKNNKTLPIFQVNLYIKYLNRWTVGKPPTTNDSYDLASEKILNNKNEAIIELEENKNNTMEIAKINLDKLTSNYKESLKSILYELLENTTSSDGFNKSIVLISIKLPNHRAFDLTGTLFKTAQSVMCAVVPDLITFDNLKLPRGKNSPRIEILIPIQETNFLHHLGYLNLTHSYENLHMEISKRVPKILNAVTRCRPENSTINFNFTMLLPQHQTTEAIRNILREVTNIARKVVPHHRIYIETQTSTIHNNLKLQLNITMKPSEIYAYHKGIEKEISIDLRRSGASMIPKIRRILPKLIREIEESSNPVSLIFNISFPLGINKDFVRNEILALITILEEAIPVQYGTIANVILQITVLPTEALRENEIIRNIKLHEYEESLMNTTESFASVEQSNTTVSNTSSSNGQDILERSTEESSVTKHAANVLYPSLKGWPGKTANQNPFWNHKPKVSYPRWRTPPISSHRTPSIFEKPHLIPLRQSLYRRRHFPQPMFGHHEKIYKTPLHSYLRNEYPKFRNFFQQSPKNDWNNWRRPVNHANFRNFPSNIRWPRITTTNSYTSETETTTNSHSNSVEKWAKSTEAPSSAVYHTPAFHFPIWQKLPSTTRKIPYSFEEIPEIYRRLNFPSHMTPRYDRFAHSKKFREPWKFYRHLQNKYDEFNNLPPHLEKHSPRHISTSWRSPLYEENMKNFLSRLRGPSETSTTPESTSLKTEASTTSFSNSVEDWTESEEISSSSVVNHTPSYEISTENSNEQPQKFYRYLKHKYHKFHKLPHHLKKQIWKKIQSEWKKAINEKKIRKFLSKIPWPRIQNSKTESTTSETSPSTSSSSSFENSSESEFSTTSNILEKLVSRSSSNTHRSLSQQPFIQVQSTPRIALHNRKYNHNRKRKHPNDLQKYRNFEPSPSLENFDISSTYFNSLLTTPTSETTIWSTTTTPSNPSSSSVENTHTTSSEASTTPTVLPSSSETETTMEVTSSETSSIENETTESSNEYTTTYSTSNEATTNNSPEQTTFPTSYSAYANFLLVTNLKLMKN</sequence>
<feature type="compositionally biased region" description="Polar residues" evidence="2">
    <location>
        <begin position="1215"/>
        <end position="1229"/>
    </location>
</feature>
<feature type="compositionally biased region" description="Polar residues" evidence="2">
    <location>
        <begin position="1341"/>
        <end position="1351"/>
    </location>
</feature>
<dbReference type="EMBL" id="JARQZJ010000064">
    <property type="protein sequence ID" value="KAK9880324.1"/>
    <property type="molecule type" value="Genomic_DNA"/>
</dbReference>
<organism evidence="4 5">
    <name type="scientific">Henosepilachna vigintioctopunctata</name>
    <dbReference type="NCBI Taxonomy" id="420089"/>
    <lineage>
        <taxon>Eukaryota</taxon>
        <taxon>Metazoa</taxon>
        <taxon>Ecdysozoa</taxon>
        <taxon>Arthropoda</taxon>
        <taxon>Hexapoda</taxon>
        <taxon>Insecta</taxon>
        <taxon>Pterygota</taxon>
        <taxon>Neoptera</taxon>
        <taxon>Endopterygota</taxon>
        <taxon>Coleoptera</taxon>
        <taxon>Polyphaga</taxon>
        <taxon>Cucujiformia</taxon>
        <taxon>Coccinelloidea</taxon>
        <taxon>Coccinellidae</taxon>
        <taxon>Epilachninae</taxon>
        <taxon>Epilachnini</taxon>
        <taxon>Henosepilachna</taxon>
    </lineage>
</organism>
<feature type="compositionally biased region" description="Low complexity" evidence="2">
    <location>
        <begin position="875"/>
        <end position="886"/>
    </location>
</feature>
<feature type="region of interest" description="Disordered" evidence="2">
    <location>
        <begin position="1172"/>
        <end position="1229"/>
    </location>
</feature>
<dbReference type="Proteomes" id="UP001431783">
    <property type="component" value="Unassembled WGS sequence"/>
</dbReference>
<feature type="coiled-coil region" evidence="1">
    <location>
        <begin position="519"/>
        <end position="554"/>
    </location>
</feature>
<feature type="region of interest" description="Disordered" evidence="2">
    <location>
        <begin position="1286"/>
        <end position="1315"/>
    </location>
</feature>
<keyword evidence="5" id="KW-1185">Reference proteome</keyword>
<feature type="region of interest" description="Disordered" evidence="2">
    <location>
        <begin position="164"/>
        <end position="239"/>
    </location>
</feature>
<feature type="compositionally biased region" description="Low complexity" evidence="2">
    <location>
        <begin position="1405"/>
        <end position="1421"/>
    </location>
</feature>
<proteinExistence type="predicted"/>
<feature type="signal peptide" evidence="3">
    <location>
        <begin position="1"/>
        <end position="19"/>
    </location>
</feature>
<feature type="region of interest" description="Disordered" evidence="2">
    <location>
        <begin position="1332"/>
        <end position="1386"/>
    </location>
</feature>
<accession>A0AAW1UBF2</accession>
<feature type="region of interest" description="Disordered" evidence="2">
    <location>
        <begin position="874"/>
        <end position="898"/>
    </location>
</feature>
<feature type="compositionally biased region" description="Low complexity" evidence="2">
    <location>
        <begin position="1441"/>
        <end position="1485"/>
    </location>
</feature>
<feature type="compositionally biased region" description="Polar residues" evidence="2">
    <location>
        <begin position="1422"/>
        <end position="1440"/>
    </location>
</feature>
<evidence type="ECO:0000313" key="4">
    <source>
        <dbReference type="EMBL" id="KAK9880324.1"/>
    </source>
</evidence>
<protein>
    <submittedName>
        <fullName evidence="4">Uncharacterized protein</fullName>
    </submittedName>
</protein>
<keyword evidence="1" id="KW-0175">Coiled coil</keyword>